<dbReference type="Pfam" id="PF06863">
    <property type="entry name" value="DUF1254"/>
    <property type="match status" value="1"/>
</dbReference>
<feature type="signal peptide" evidence="1">
    <location>
        <begin position="1"/>
        <end position="24"/>
    </location>
</feature>
<dbReference type="Pfam" id="PF06742">
    <property type="entry name" value="DUF1214"/>
    <property type="match status" value="1"/>
</dbReference>
<dbReference type="EMBL" id="CP030117">
    <property type="protein sequence ID" value="AWX56234.1"/>
    <property type="molecule type" value="Genomic_DNA"/>
</dbReference>
<name>A0A2Z4MIE9_BREBE</name>
<dbReference type="Gene3D" id="2.60.120.600">
    <property type="entry name" value="Domain of unknown function DUF1214, C-terminal domain"/>
    <property type="match status" value="1"/>
</dbReference>
<dbReference type="InterPro" id="IPR037049">
    <property type="entry name" value="DUF1214_C_sf"/>
</dbReference>
<dbReference type="Gene3D" id="2.60.40.1610">
    <property type="entry name" value="Domain of unknown function DUF1254"/>
    <property type="match status" value="1"/>
</dbReference>
<sequence>MKKAGLFITALSVLTSMATGSAYAKENRQYQAGMVQSQASAAPNTVPLVQAPFRTNLAYSVGVDAYIYGYTLVEMARTMQTYTEKTPLNTFHHDKLLADASFRDFVTPNNDTLYSSAWLDLSKGPQVLRYPKIDRYFTLQMMDAYSNSFHYIGGSNLDDYQGGKVVIVGPEWKGKLPSDVEVIRAPTDMLWLLGRTSVNGEKDLPNVYKIQEEYTLAPLDAKQKPGSIHLPKIQLGDFDDPSKFYPLLAQLMKLNPPPQKDEAFLSKLEFIGLDYQAGTFHANNDPVVMEGLTKAVKDAKEIIKNSMSILQRPNNGNWRVNNERVGIYDTYYLNRAMIAKRGLAANTAKEAVYATTRVDSDGNPLVGQKKYVIHFEKDQIPQTKSFWSLSIYDSDNHFINNPMNRYSIGDRTEGLKYNEDGSLDIYIQSTPPEGKESNWLPSPTSTTAPNFSLVLRIYTPDESLQENTFVVPAVKVVNE</sequence>
<organism evidence="4 5">
    <name type="scientific">Brevibacillus brevis</name>
    <name type="common">Bacillus brevis</name>
    <dbReference type="NCBI Taxonomy" id="1393"/>
    <lineage>
        <taxon>Bacteria</taxon>
        <taxon>Bacillati</taxon>
        <taxon>Bacillota</taxon>
        <taxon>Bacilli</taxon>
        <taxon>Bacillales</taxon>
        <taxon>Paenibacillaceae</taxon>
        <taxon>Brevibacillus</taxon>
    </lineage>
</organism>
<reference evidence="4 5" key="1">
    <citation type="journal article" date="2015" name="Genome Announc.">
        <title>Draft Genome Sequence of Brevibacillus brevis DZQ7, a Plant Growth-Promoting Rhizobacterium with Broad-Spectrum Antimicrobial Activity.</title>
        <authorList>
            <person name="Hou Q."/>
            <person name="Wang C."/>
            <person name="Hou X."/>
            <person name="Xia Z."/>
            <person name="Ye J."/>
            <person name="Liu K."/>
            <person name="Liu H."/>
            <person name="Wang J."/>
            <person name="Guo H."/>
            <person name="Yu X."/>
            <person name="Yang Y."/>
            <person name="Du B."/>
            <person name="Ding Y."/>
        </authorList>
    </citation>
    <scope>NUCLEOTIDE SEQUENCE [LARGE SCALE GENOMIC DNA]</scope>
    <source>
        <strain evidence="4 5">DZQ7</strain>
    </source>
</reference>
<evidence type="ECO:0000259" key="2">
    <source>
        <dbReference type="Pfam" id="PF06742"/>
    </source>
</evidence>
<dbReference type="SUPFAM" id="SSF160935">
    <property type="entry name" value="VPA0735-like"/>
    <property type="match status" value="1"/>
</dbReference>
<evidence type="ECO:0000313" key="4">
    <source>
        <dbReference type="EMBL" id="AWX56234.1"/>
    </source>
</evidence>
<feature type="domain" description="DUF1254" evidence="3">
    <location>
        <begin position="89"/>
        <end position="218"/>
    </location>
</feature>
<dbReference type="PANTHER" id="PTHR36509:SF2">
    <property type="entry name" value="BLL3101 PROTEIN"/>
    <property type="match status" value="1"/>
</dbReference>
<evidence type="ECO:0000313" key="5">
    <source>
        <dbReference type="Proteomes" id="UP000036061"/>
    </source>
</evidence>
<dbReference type="InterPro" id="IPR037050">
    <property type="entry name" value="DUF1254_sf"/>
</dbReference>
<proteinExistence type="predicted"/>
<feature type="chain" id="PRO_5016314774" evidence="1">
    <location>
        <begin position="25"/>
        <end position="479"/>
    </location>
</feature>
<keyword evidence="1" id="KW-0732">Signal</keyword>
<protein>
    <submittedName>
        <fullName evidence="4">DUF1254 domain-containing protein</fullName>
    </submittedName>
</protein>
<feature type="domain" description="DUF1214" evidence="2">
    <location>
        <begin position="350"/>
        <end position="461"/>
    </location>
</feature>
<accession>A0A2Z4MIE9</accession>
<dbReference type="InterPro" id="IPR010621">
    <property type="entry name" value="DUF1214"/>
</dbReference>
<dbReference type="AlphaFoldDB" id="A0A2Z4MIE9"/>
<dbReference type="InterPro" id="IPR010679">
    <property type="entry name" value="DUF1254"/>
</dbReference>
<dbReference type="PANTHER" id="PTHR36509">
    <property type="entry name" value="BLL3101 PROTEIN"/>
    <property type="match status" value="1"/>
</dbReference>
<dbReference type="RefSeq" id="WP_053079578.1">
    <property type="nucleotide sequence ID" value="NZ_CP030117.1"/>
</dbReference>
<evidence type="ECO:0000259" key="3">
    <source>
        <dbReference type="Pfam" id="PF06863"/>
    </source>
</evidence>
<dbReference type="Proteomes" id="UP000036061">
    <property type="component" value="Chromosome"/>
</dbReference>
<gene>
    <name evidence="4" type="ORF">AB432_014835</name>
</gene>
<evidence type="ECO:0000256" key="1">
    <source>
        <dbReference type="SAM" id="SignalP"/>
    </source>
</evidence>